<name>A0A091FU81_CUCCA</name>
<evidence type="ECO:0000256" key="2">
    <source>
        <dbReference type="ARBA" id="ARBA00009403"/>
    </source>
</evidence>
<keyword evidence="8" id="KW-1185">Reference proteome</keyword>
<dbReference type="InterPro" id="IPR000010">
    <property type="entry name" value="Cystatin_dom"/>
</dbReference>
<dbReference type="FunFam" id="3.10.450.10:FF:000001">
    <property type="entry name" value="Cystatin-A"/>
    <property type="match status" value="1"/>
</dbReference>
<feature type="domain" description="Cystatin" evidence="6">
    <location>
        <begin position="2"/>
        <end position="59"/>
    </location>
</feature>
<dbReference type="STRING" id="55661.A0A091FU81"/>
<gene>
    <name evidence="7" type="ORF">N303_10435</name>
</gene>
<dbReference type="InterPro" id="IPR018073">
    <property type="entry name" value="Prot_inh_cystat_CS"/>
</dbReference>
<dbReference type="CDD" id="cd00042">
    <property type="entry name" value="CY"/>
    <property type="match status" value="1"/>
</dbReference>
<evidence type="ECO:0000313" key="8">
    <source>
        <dbReference type="Proteomes" id="UP000053760"/>
    </source>
</evidence>
<reference evidence="7 8" key="1">
    <citation type="submission" date="2014-04" db="EMBL/GenBank/DDBJ databases">
        <title>Genome evolution of avian class.</title>
        <authorList>
            <person name="Zhang G."/>
            <person name="Li C."/>
        </authorList>
    </citation>
    <scope>NUCLEOTIDE SEQUENCE [LARGE SCALE GENOMIC DNA]</scope>
    <source>
        <strain evidence="7">BGI_N303</strain>
    </source>
</reference>
<feature type="non-terminal residue" evidence="7">
    <location>
        <position position="74"/>
    </location>
</feature>
<evidence type="ECO:0000259" key="6">
    <source>
        <dbReference type="Pfam" id="PF00031"/>
    </source>
</evidence>
<dbReference type="PANTHER" id="PTHR11414">
    <property type="entry name" value="CYSTATIN FAMILY MEMBER"/>
    <property type="match status" value="1"/>
</dbReference>
<keyword evidence="4" id="KW-0646">Protease inhibitor</keyword>
<evidence type="ECO:0000313" key="7">
    <source>
        <dbReference type="EMBL" id="KFO73173.1"/>
    </source>
</evidence>
<keyword evidence="3" id="KW-0963">Cytoplasm</keyword>
<evidence type="ECO:0000256" key="4">
    <source>
        <dbReference type="ARBA" id="ARBA00022690"/>
    </source>
</evidence>
<comment type="subcellular location">
    <subcellularLocation>
        <location evidence="1">Cytoplasm</location>
    </subcellularLocation>
</comment>
<organism evidence="7 8">
    <name type="scientific">Cuculus canorus</name>
    <name type="common">Common cuckoo</name>
    <dbReference type="NCBI Taxonomy" id="55661"/>
    <lineage>
        <taxon>Eukaryota</taxon>
        <taxon>Metazoa</taxon>
        <taxon>Chordata</taxon>
        <taxon>Craniata</taxon>
        <taxon>Vertebrata</taxon>
        <taxon>Euteleostomi</taxon>
        <taxon>Archelosauria</taxon>
        <taxon>Archosauria</taxon>
        <taxon>Dinosauria</taxon>
        <taxon>Saurischia</taxon>
        <taxon>Theropoda</taxon>
        <taxon>Coelurosauria</taxon>
        <taxon>Aves</taxon>
        <taxon>Neognathae</taxon>
        <taxon>Neoaves</taxon>
        <taxon>Otidimorphae</taxon>
        <taxon>Cuculiformes</taxon>
        <taxon>Cuculidae</taxon>
        <taxon>Cuculus</taxon>
    </lineage>
</organism>
<evidence type="ECO:0000256" key="1">
    <source>
        <dbReference type="ARBA" id="ARBA00004496"/>
    </source>
</evidence>
<keyword evidence="5" id="KW-0789">Thiol protease inhibitor</keyword>
<dbReference type="GO" id="GO:0004869">
    <property type="term" value="F:cysteine-type endopeptidase inhibitor activity"/>
    <property type="evidence" value="ECO:0007669"/>
    <property type="project" value="UniProtKB-KW"/>
</dbReference>
<sequence>QVKTQLEKEVNMTYPIFNAVEYRSQVVAGTNYCIKVQVSDDEYAHLLVFRALPQEDQGPKLVRYWTGKTRHDPL</sequence>
<dbReference type="PROSITE" id="PS00287">
    <property type="entry name" value="CYSTATIN"/>
    <property type="match status" value="1"/>
</dbReference>
<dbReference type="Proteomes" id="UP000053760">
    <property type="component" value="Unassembled WGS sequence"/>
</dbReference>
<dbReference type="Gene3D" id="3.10.450.10">
    <property type="match status" value="1"/>
</dbReference>
<dbReference type="PANTHER" id="PTHR11414:SF20">
    <property type="entry name" value="CYSTATIN-A"/>
    <property type="match status" value="1"/>
</dbReference>
<dbReference type="SUPFAM" id="SSF54403">
    <property type="entry name" value="Cystatin/monellin"/>
    <property type="match status" value="1"/>
</dbReference>
<feature type="non-terminal residue" evidence="7">
    <location>
        <position position="1"/>
    </location>
</feature>
<evidence type="ECO:0000256" key="5">
    <source>
        <dbReference type="ARBA" id="ARBA00022704"/>
    </source>
</evidence>
<accession>A0A091FU81</accession>
<evidence type="ECO:0000256" key="3">
    <source>
        <dbReference type="ARBA" id="ARBA00022490"/>
    </source>
</evidence>
<comment type="similarity">
    <text evidence="2">Belongs to the cystatin family.</text>
</comment>
<dbReference type="InterPro" id="IPR001713">
    <property type="entry name" value="Prot_inh_stefin"/>
</dbReference>
<dbReference type="MEROPS" id="I25.003"/>
<proteinExistence type="inferred from homology"/>
<dbReference type="GO" id="GO:0005829">
    <property type="term" value="C:cytosol"/>
    <property type="evidence" value="ECO:0007669"/>
    <property type="project" value="TreeGrafter"/>
</dbReference>
<dbReference type="EMBL" id="KL447412">
    <property type="protein sequence ID" value="KFO73173.1"/>
    <property type="molecule type" value="Genomic_DNA"/>
</dbReference>
<dbReference type="PRINTS" id="PR00295">
    <property type="entry name" value="STEFINA"/>
</dbReference>
<dbReference type="InterPro" id="IPR046350">
    <property type="entry name" value="Cystatin_sf"/>
</dbReference>
<dbReference type="Pfam" id="PF00031">
    <property type="entry name" value="Cystatin"/>
    <property type="match status" value="1"/>
</dbReference>
<protein>
    <submittedName>
        <fullName evidence="7">Cystatin-B</fullName>
    </submittedName>
</protein>
<dbReference type="AlphaFoldDB" id="A0A091FU81"/>